<dbReference type="InterPro" id="IPR035709">
    <property type="entry name" value="YoaB-like"/>
</dbReference>
<sequence>MVAMPPDPSIQRLSSNGRLARVVVHAGTVYLAGVVAREKTPDVAAQTADVLAQIDALLTDAGTDKSRLLRVTIWLHDMADFAAMNTVWDGWVDAANAPARATVESRLAGQGANLVEMMATAAL</sequence>
<dbReference type="SUPFAM" id="SSF55298">
    <property type="entry name" value="YjgF-like"/>
    <property type="match status" value="1"/>
</dbReference>
<keyword evidence="3" id="KW-1185">Reference proteome</keyword>
<evidence type="ECO:0000313" key="3">
    <source>
        <dbReference type="Proteomes" id="UP000295030"/>
    </source>
</evidence>
<dbReference type="AlphaFoldDB" id="A0A4R1HSQ1"/>
<dbReference type="InterPro" id="IPR019897">
    <property type="entry name" value="RidA_CS"/>
</dbReference>
<dbReference type="PROSITE" id="PS01094">
    <property type="entry name" value="UPF0076"/>
    <property type="match status" value="1"/>
</dbReference>
<evidence type="ECO:0000313" key="2">
    <source>
        <dbReference type="EMBL" id="TCK23610.1"/>
    </source>
</evidence>
<gene>
    <name evidence="2" type="ORF">EV667_3449</name>
</gene>
<accession>A0A4R1HSQ1</accession>
<dbReference type="EMBL" id="SMFY01000003">
    <property type="protein sequence ID" value="TCK23610.1"/>
    <property type="molecule type" value="Genomic_DNA"/>
</dbReference>
<dbReference type="Pfam" id="PF01042">
    <property type="entry name" value="Ribonuc_L-PSP"/>
    <property type="match status" value="1"/>
</dbReference>
<organism evidence="2 3">
    <name type="scientific">Ancylobacter aquaticus</name>
    <dbReference type="NCBI Taxonomy" id="100"/>
    <lineage>
        <taxon>Bacteria</taxon>
        <taxon>Pseudomonadati</taxon>
        <taxon>Pseudomonadota</taxon>
        <taxon>Alphaproteobacteria</taxon>
        <taxon>Hyphomicrobiales</taxon>
        <taxon>Xanthobacteraceae</taxon>
        <taxon>Ancylobacter</taxon>
    </lineage>
</organism>
<reference evidence="2 3" key="1">
    <citation type="submission" date="2019-03" db="EMBL/GenBank/DDBJ databases">
        <title>Genomic Encyclopedia of Type Strains, Phase IV (KMG-IV): sequencing the most valuable type-strain genomes for metagenomic binning, comparative biology and taxonomic classification.</title>
        <authorList>
            <person name="Goeker M."/>
        </authorList>
    </citation>
    <scope>NUCLEOTIDE SEQUENCE [LARGE SCALE GENOMIC DNA]</scope>
    <source>
        <strain evidence="2 3">DSM 101</strain>
    </source>
</reference>
<dbReference type="PANTHER" id="PTHR47328:SF1">
    <property type="entry name" value="RUTC FAMILY PROTEIN YOAB"/>
    <property type="match status" value="1"/>
</dbReference>
<dbReference type="CDD" id="cd06150">
    <property type="entry name" value="YjgF_YER057c_UK114_like_2"/>
    <property type="match status" value="1"/>
</dbReference>
<dbReference type="InterPro" id="IPR006175">
    <property type="entry name" value="YjgF/YER057c/UK114"/>
</dbReference>
<comment type="similarity">
    <text evidence="1">Belongs to the RutC family.</text>
</comment>
<dbReference type="Proteomes" id="UP000295030">
    <property type="component" value="Unassembled WGS sequence"/>
</dbReference>
<name>A0A4R1HSQ1_ANCAQ</name>
<dbReference type="InterPro" id="IPR035959">
    <property type="entry name" value="RutC-like_sf"/>
</dbReference>
<comment type="caution">
    <text evidence="2">The sequence shown here is derived from an EMBL/GenBank/DDBJ whole genome shotgun (WGS) entry which is preliminary data.</text>
</comment>
<evidence type="ECO:0000256" key="1">
    <source>
        <dbReference type="ARBA" id="ARBA00010552"/>
    </source>
</evidence>
<proteinExistence type="inferred from homology"/>
<protein>
    <submittedName>
        <fullName evidence="2">Enamine deaminase RidA (YjgF/YER057c/UK114 family)</fullName>
    </submittedName>
</protein>
<dbReference type="PANTHER" id="PTHR47328">
    <property type="match status" value="1"/>
</dbReference>
<dbReference type="Gene3D" id="3.30.1330.40">
    <property type="entry name" value="RutC-like"/>
    <property type="match status" value="1"/>
</dbReference>